<proteinExistence type="predicted"/>
<sequence>MDSTVKPRLILLCGLPGAGKTTLAKRLAREIPAVRLCPDEWMADLGIDLFDEPTRDRLERRFWKHAQELLRLGQTVILEFGFWALSEREEKRVRARALGVPVELHYLAAPIDELCRRLEARHAKGEPGTVSISRELLEEYTKLFQAPDADELALFDAPPPGRRR</sequence>
<dbReference type="EMBL" id="JBHMEI010000006">
    <property type="protein sequence ID" value="MFB9202209.1"/>
    <property type="molecule type" value="Genomic_DNA"/>
</dbReference>
<accession>A0ABV5ICF0</accession>
<protein>
    <submittedName>
        <fullName evidence="1">AAA family ATPase</fullName>
    </submittedName>
</protein>
<dbReference type="Pfam" id="PF13671">
    <property type="entry name" value="AAA_33"/>
    <property type="match status" value="1"/>
</dbReference>
<name>A0ABV5ICF0_9ACTN</name>
<dbReference type="RefSeq" id="WP_189647058.1">
    <property type="nucleotide sequence ID" value="NZ_BMRC01000004.1"/>
</dbReference>
<organism evidence="1 2">
    <name type="scientific">Nonomuraea spiralis</name>
    <dbReference type="NCBI Taxonomy" id="46182"/>
    <lineage>
        <taxon>Bacteria</taxon>
        <taxon>Bacillati</taxon>
        <taxon>Actinomycetota</taxon>
        <taxon>Actinomycetes</taxon>
        <taxon>Streptosporangiales</taxon>
        <taxon>Streptosporangiaceae</taxon>
        <taxon>Nonomuraea</taxon>
    </lineage>
</organism>
<evidence type="ECO:0000313" key="1">
    <source>
        <dbReference type="EMBL" id="MFB9202209.1"/>
    </source>
</evidence>
<reference evidence="1 2" key="1">
    <citation type="submission" date="2024-09" db="EMBL/GenBank/DDBJ databases">
        <authorList>
            <person name="Sun Q."/>
            <person name="Mori K."/>
        </authorList>
    </citation>
    <scope>NUCLEOTIDE SEQUENCE [LARGE SCALE GENOMIC DNA]</scope>
    <source>
        <strain evidence="1 2">CCM 3426</strain>
    </source>
</reference>
<comment type="caution">
    <text evidence="1">The sequence shown here is derived from an EMBL/GenBank/DDBJ whole genome shotgun (WGS) entry which is preliminary data.</text>
</comment>
<dbReference type="InterPro" id="IPR027417">
    <property type="entry name" value="P-loop_NTPase"/>
</dbReference>
<evidence type="ECO:0000313" key="2">
    <source>
        <dbReference type="Proteomes" id="UP001589647"/>
    </source>
</evidence>
<dbReference type="SUPFAM" id="SSF52540">
    <property type="entry name" value="P-loop containing nucleoside triphosphate hydrolases"/>
    <property type="match status" value="1"/>
</dbReference>
<gene>
    <name evidence="1" type="ORF">ACFFV7_13505</name>
</gene>
<keyword evidence="2" id="KW-1185">Reference proteome</keyword>
<dbReference type="Gene3D" id="3.40.50.300">
    <property type="entry name" value="P-loop containing nucleotide triphosphate hydrolases"/>
    <property type="match status" value="1"/>
</dbReference>
<dbReference type="Proteomes" id="UP001589647">
    <property type="component" value="Unassembled WGS sequence"/>
</dbReference>